<keyword evidence="2" id="KW-1185">Reference proteome</keyword>
<dbReference type="EMBL" id="SOSA01000152">
    <property type="protein sequence ID" value="THC95553.1"/>
    <property type="molecule type" value="Genomic_DNA"/>
</dbReference>
<dbReference type="VEuPathDB" id="FungiDB:EYZ11_004978"/>
<reference evidence="1 2" key="1">
    <citation type="submission" date="2019-03" db="EMBL/GenBank/DDBJ databases">
        <title>The genome sequence of a newly discovered highly antifungal drug resistant Aspergillus species, Aspergillus tanneri NIH 1004.</title>
        <authorList>
            <person name="Mounaud S."/>
            <person name="Singh I."/>
            <person name="Joardar V."/>
            <person name="Pakala S."/>
            <person name="Pakala S."/>
            <person name="Venepally P."/>
            <person name="Hoover J."/>
            <person name="Nierman W."/>
            <person name="Chung J."/>
            <person name="Losada L."/>
        </authorList>
    </citation>
    <scope>NUCLEOTIDE SEQUENCE [LARGE SCALE GENOMIC DNA]</scope>
    <source>
        <strain evidence="1 2">NIH1004</strain>
    </source>
</reference>
<sequence>MIMDCLRGIVLPPSVAAESLHDIVYDVFSGCHECQRYTSRKAGTVGKAGNASGHQKEIVDGEESVHTMISPALV</sequence>
<gene>
    <name evidence="1" type="ORF">EYZ11_004978</name>
</gene>
<comment type="caution">
    <text evidence="1">The sequence shown here is derived from an EMBL/GenBank/DDBJ whole genome shotgun (WGS) entry which is preliminary data.</text>
</comment>
<proteinExistence type="predicted"/>
<evidence type="ECO:0000313" key="1">
    <source>
        <dbReference type="EMBL" id="THC95553.1"/>
    </source>
</evidence>
<dbReference type="AlphaFoldDB" id="A0A4S3JJB5"/>
<protein>
    <submittedName>
        <fullName evidence="1">Uncharacterized protein</fullName>
    </submittedName>
</protein>
<dbReference type="Proteomes" id="UP000308092">
    <property type="component" value="Unassembled WGS sequence"/>
</dbReference>
<name>A0A4S3JJB5_9EURO</name>
<evidence type="ECO:0000313" key="2">
    <source>
        <dbReference type="Proteomes" id="UP000308092"/>
    </source>
</evidence>
<accession>A0A4S3JJB5</accession>
<organism evidence="1 2">
    <name type="scientific">Aspergillus tanneri</name>
    <dbReference type="NCBI Taxonomy" id="1220188"/>
    <lineage>
        <taxon>Eukaryota</taxon>
        <taxon>Fungi</taxon>
        <taxon>Dikarya</taxon>
        <taxon>Ascomycota</taxon>
        <taxon>Pezizomycotina</taxon>
        <taxon>Eurotiomycetes</taxon>
        <taxon>Eurotiomycetidae</taxon>
        <taxon>Eurotiales</taxon>
        <taxon>Aspergillaceae</taxon>
        <taxon>Aspergillus</taxon>
        <taxon>Aspergillus subgen. Circumdati</taxon>
    </lineage>
</organism>